<feature type="domain" description="Tripartite ATP-independent periplasmic transporters DctQ component" evidence="9">
    <location>
        <begin position="26"/>
        <end position="151"/>
    </location>
</feature>
<feature type="transmembrane region" description="Helical" evidence="8">
    <location>
        <begin position="20"/>
        <end position="40"/>
    </location>
</feature>
<evidence type="ECO:0000256" key="5">
    <source>
        <dbReference type="ARBA" id="ARBA00022692"/>
    </source>
</evidence>
<keyword evidence="2" id="KW-0813">Transport</keyword>
<keyword evidence="4" id="KW-0997">Cell inner membrane</keyword>
<evidence type="ECO:0000256" key="8">
    <source>
        <dbReference type="SAM" id="Phobius"/>
    </source>
</evidence>
<feature type="non-terminal residue" evidence="10">
    <location>
        <position position="152"/>
    </location>
</feature>
<organism evidence="10">
    <name type="scientific">marine metagenome</name>
    <dbReference type="NCBI Taxonomy" id="408172"/>
    <lineage>
        <taxon>unclassified sequences</taxon>
        <taxon>metagenomes</taxon>
        <taxon>ecological metagenomes</taxon>
    </lineage>
</organism>
<feature type="transmembrane region" description="Helical" evidence="8">
    <location>
        <begin position="46"/>
        <end position="67"/>
    </location>
</feature>
<accession>A0A382HPG1</accession>
<comment type="subcellular location">
    <subcellularLocation>
        <location evidence="1">Cell inner membrane</location>
        <topology evidence="1">Multi-pass membrane protein</topology>
    </subcellularLocation>
</comment>
<evidence type="ECO:0000313" key="10">
    <source>
        <dbReference type="EMBL" id="SVB88361.1"/>
    </source>
</evidence>
<feature type="transmembrane region" description="Helical" evidence="8">
    <location>
        <begin position="122"/>
        <end position="145"/>
    </location>
</feature>
<evidence type="ECO:0000256" key="6">
    <source>
        <dbReference type="ARBA" id="ARBA00022989"/>
    </source>
</evidence>
<evidence type="ECO:0000256" key="1">
    <source>
        <dbReference type="ARBA" id="ARBA00004429"/>
    </source>
</evidence>
<sequence length="152" mass="17335">MSALKALLRLLHQVENSALWIALATMLALALLQIVLRNFFDTGLLWIESFLRILVLWLAMLGAMIGTRERNHIRIDILSRFASMRAQAWLSRINALFASMICLVAVYASIRLVIFECQDGLTAFAWVPVWFCQLILPVGFLVMFLRLARDVV</sequence>
<dbReference type="GO" id="GO:0015740">
    <property type="term" value="P:C4-dicarboxylate transport"/>
    <property type="evidence" value="ECO:0007669"/>
    <property type="project" value="TreeGrafter"/>
</dbReference>
<gene>
    <name evidence="10" type="ORF">METZ01_LOCUS241215</name>
</gene>
<proteinExistence type="predicted"/>
<evidence type="ECO:0000259" key="9">
    <source>
        <dbReference type="Pfam" id="PF04290"/>
    </source>
</evidence>
<keyword evidence="3" id="KW-1003">Cell membrane</keyword>
<dbReference type="AlphaFoldDB" id="A0A382HPG1"/>
<dbReference type="Pfam" id="PF04290">
    <property type="entry name" value="DctQ"/>
    <property type="match status" value="1"/>
</dbReference>
<dbReference type="EMBL" id="UINC01062093">
    <property type="protein sequence ID" value="SVB88361.1"/>
    <property type="molecule type" value="Genomic_DNA"/>
</dbReference>
<evidence type="ECO:0000256" key="3">
    <source>
        <dbReference type="ARBA" id="ARBA00022475"/>
    </source>
</evidence>
<dbReference type="GO" id="GO:0022857">
    <property type="term" value="F:transmembrane transporter activity"/>
    <property type="evidence" value="ECO:0007669"/>
    <property type="project" value="TreeGrafter"/>
</dbReference>
<dbReference type="InterPro" id="IPR007387">
    <property type="entry name" value="TRAP_DctQ"/>
</dbReference>
<reference evidence="10" key="1">
    <citation type="submission" date="2018-05" db="EMBL/GenBank/DDBJ databases">
        <authorList>
            <person name="Lanie J.A."/>
            <person name="Ng W.-L."/>
            <person name="Kazmierczak K.M."/>
            <person name="Andrzejewski T.M."/>
            <person name="Davidsen T.M."/>
            <person name="Wayne K.J."/>
            <person name="Tettelin H."/>
            <person name="Glass J.I."/>
            <person name="Rusch D."/>
            <person name="Podicherti R."/>
            <person name="Tsui H.-C.T."/>
            <person name="Winkler M.E."/>
        </authorList>
    </citation>
    <scope>NUCLEOTIDE SEQUENCE</scope>
</reference>
<evidence type="ECO:0000256" key="7">
    <source>
        <dbReference type="ARBA" id="ARBA00023136"/>
    </source>
</evidence>
<evidence type="ECO:0000256" key="2">
    <source>
        <dbReference type="ARBA" id="ARBA00022448"/>
    </source>
</evidence>
<name>A0A382HPG1_9ZZZZ</name>
<dbReference type="InterPro" id="IPR055348">
    <property type="entry name" value="DctQ"/>
</dbReference>
<dbReference type="PANTHER" id="PTHR35011:SF2">
    <property type="entry name" value="2,3-DIKETO-L-GULONATE TRAP TRANSPORTER SMALL PERMEASE PROTEIN YIAM"/>
    <property type="match status" value="1"/>
</dbReference>
<dbReference type="PANTHER" id="PTHR35011">
    <property type="entry name" value="2,3-DIKETO-L-GULONATE TRAP TRANSPORTER SMALL PERMEASE PROTEIN YIAM"/>
    <property type="match status" value="1"/>
</dbReference>
<keyword evidence="6 8" id="KW-1133">Transmembrane helix</keyword>
<keyword evidence="7 8" id="KW-0472">Membrane</keyword>
<protein>
    <recommendedName>
        <fullName evidence="9">Tripartite ATP-independent periplasmic transporters DctQ component domain-containing protein</fullName>
    </recommendedName>
</protein>
<feature type="transmembrane region" description="Helical" evidence="8">
    <location>
        <begin position="88"/>
        <end position="110"/>
    </location>
</feature>
<dbReference type="GO" id="GO:0005886">
    <property type="term" value="C:plasma membrane"/>
    <property type="evidence" value="ECO:0007669"/>
    <property type="project" value="UniProtKB-SubCell"/>
</dbReference>
<evidence type="ECO:0000256" key="4">
    <source>
        <dbReference type="ARBA" id="ARBA00022519"/>
    </source>
</evidence>
<keyword evidence="5 8" id="KW-0812">Transmembrane</keyword>